<protein>
    <submittedName>
        <fullName evidence="1">Uncharacterized protein</fullName>
    </submittedName>
</protein>
<proteinExistence type="predicted"/>
<gene>
    <name evidence="1" type="ORF">BV898_01059</name>
</gene>
<name>A0A1W0XDH6_HYPEX</name>
<accession>A0A1W0XDH6</accession>
<evidence type="ECO:0000313" key="1">
    <source>
        <dbReference type="EMBL" id="OQV25381.1"/>
    </source>
</evidence>
<keyword evidence="2" id="KW-1185">Reference proteome</keyword>
<dbReference type="Proteomes" id="UP000192578">
    <property type="component" value="Unassembled WGS sequence"/>
</dbReference>
<organism evidence="1 2">
    <name type="scientific">Hypsibius exemplaris</name>
    <name type="common">Freshwater tardigrade</name>
    <dbReference type="NCBI Taxonomy" id="2072580"/>
    <lineage>
        <taxon>Eukaryota</taxon>
        <taxon>Metazoa</taxon>
        <taxon>Ecdysozoa</taxon>
        <taxon>Tardigrada</taxon>
        <taxon>Eutardigrada</taxon>
        <taxon>Parachela</taxon>
        <taxon>Hypsibioidea</taxon>
        <taxon>Hypsibiidae</taxon>
        <taxon>Hypsibius</taxon>
    </lineage>
</organism>
<dbReference type="AlphaFoldDB" id="A0A1W0XDH6"/>
<evidence type="ECO:0000313" key="2">
    <source>
        <dbReference type="Proteomes" id="UP000192578"/>
    </source>
</evidence>
<comment type="caution">
    <text evidence="1">The sequence shown here is derived from an EMBL/GenBank/DDBJ whole genome shotgun (WGS) entry which is preliminary data.</text>
</comment>
<reference evidence="2" key="1">
    <citation type="submission" date="2017-01" db="EMBL/GenBank/DDBJ databases">
        <title>Comparative genomics of anhydrobiosis in the tardigrade Hypsibius dujardini.</title>
        <authorList>
            <person name="Yoshida Y."/>
            <person name="Koutsovoulos G."/>
            <person name="Laetsch D."/>
            <person name="Stevens L."/>
            <person name="Kumar S."/>
            <person name="Horikawa D."/>
            <person name="Ishino K."/>
            <person name="Komine S."/>
            <person name="Tomita M."/>
            <person name="Blaxter M."/>
            <person name="Arakawa K."/>
        </authorList>
    </citation>
    <scope>NUCLEOTIDE SEQUENCE [LARGE SCALE GENOMIC DNA]</scope>
    <source>
        <strain evidence="2">Z151</strain>
    </source>
</reference>
<dbReference type="EMBL" id="MTYJ01000003">
    <property type="protein sequence ID" value="OQV25381.1"/>
    <property type="molecule type" value="Genomic_DNA"/>
</dbReference>
<sequence length="321" mass="35682">MFQLQDPDAQLSITTHTSKVESVESRPKLENLLLWQSDQFRRHCQLHHLQIQQESEPFDNQKVVGECSRCRAIRTLPLYCPFLPTFIAAWTTAESIGIALSTAKLALALAIQCRTPTFGSVVIAPTPQQPSRRLCSPALTIRIPTVSSSTEVEPPTMERPVRRRTVELVGSNNTETQGLRGWRAVSYSADFYSQSQQNLMSVNVTGGIPAQVPPETLINPMLTFPKSQDAVVCLTHCSEYPGCRCTSFNTENGCCEGCKDGIDAFFSEDALYFLLAVSPKKMTAIANVDYFHRATITNQVGWMCWYEDGDMGFSGGERVRA</sequence>